<keyword evidence="3" id="KW-0479">Metal-binding</keyword>
<name>A0A0D2WMF1_CAPO3</name>
<keyword evidence="12" id="KW-1185">Reference proteome</keyword>
<dbReference type="SUPFAM" id="SSF50978">
    <property type="entry name" value="WD40 repeat-like"/>
    <property type="match status" value="1"/>
</dbReference>
<dbReference type="InterPro" id="IPR011011">
    <property type="entry name" value="Znf_FYVE_PHD"/>
</dbReference>
<dbReference type="Gene3D" id="3.30.40.10">
    <property type="entry name" value="Zinc/RING finger domain, C3HC4 (zinc finger)"/>
    <property type="match status" value="1"/>
</dbReference>
<feature type="repeat" description="WD" evidence="9">
    <location>
        <begin position="350"/>
        <end position="383"/>
    </location>
</feature>
<evidence type="ECO:0000256" key="8">
    <source>
        <dbReference type="PROSITE-ProRule" id="PRU00091"/>
    </source>
</evidence>
<dbReference type="InterPro" id="IPR017455">
    <property type="entry name" value="Znf_FYVE-rel"/>
</dbReference>
<reference evidence="12" key="1">
    <citation type="submission" date="2011-02" db="EMBL/GenBank/DDBJ databases">
        <title>The Genome Sequence of Capsaspora owczarzaki ATCC 30864.</title>
        <authorList>
            <person name="Russ C."/>
            <person name="Cuomo C."/>
            <person name="Burger G."/>
            <person name="Gray M.W."/>
            <person name="Holland P.W.H."/>
            <person name="King N."/>
            <person name="Lang F.B.F."/>
            <person name="Roger A.J."/>
            <person name="Ruiz-Trillo I."/>
            <person name="Young S.K."/>
            <person name="Zeng Q."/>
            <person name="Gargeya S."/>
            <person name="Alvarado L."/>
            <person name="Berlin A."/>
            <person name="Chapman S.B."/>
            <person name="Chen Z."/>
            <person name="Freedman E."/>
            <person name="Gellesch M."/>
            <person name="Goldberg J."/>
            <person name="Griggs A."/>
            <person name="Gujja S."/>
            <person name="Heilman E."/>
            <person name="Heiman D."/>
            <person name="Howarth C."/>
            <person name="Mehta T."/>
            <person name="Neiman D."/>
            <person name="Pearson M."/>
            <person name="Roberts A."/>
            <person name="Saif S."/>
            <person name="Shea T."/>
            <person name="Shenoy N."/>
            <person name="Sisk P."/>
            <person name="Stolte C."/>
            <person name="Sykes S."/>
            <person name="White J."/>
            <person name="Yandava C."/>
            <person name="Haas B."/>
            <person name="Nusbaum C."/>
            <person name="Birren B."/>
        </authorList>
    </citation>
    <scope>NUCLEOTIDE SEQUENCE</scope>
    <source>
        <strain evidence="12">ATCC 30864</strain>
    </source>
</reference>
<dbReference type="InterPro" id="IPR020472">
    <property type="entry name" value="WD40_PAC1"/>
</dbReference>
<dbReference type="PROSITE" id="PS50178">
    <property type="entry name" value="ZF_FYVE"/>
    <property type="match status" value="1"/>
</dbReference>
<evidence type="ECO:0000256" key="2">
    <source>
        <dbReference type="ARBA" id="ARBA00022574"/>
    </source>
</evidence>
<dbReference type="InterPro" id="IPR015943">
    <property type="entry name" value="WD40/YVTN_repeat-like_dom_sf"/>
</dbReference>
<evidence type="ECO:0000256" key="9">
    <source>
        <dbReference type="PROSITE-ProRule" id="PRU00221"/>
    </source>
</evidence>
<evidence type="ECO:0000313" key="11">
    <source>
        <dbReference type="EMBL" id="KJE91995.1"/>
    </source>
</evidence>
<dbReference type="STRING" id="595528.A0A0D2WMF1"/>
<keyword evidence="4" id="KW-0677">Repeat</keyword>
<organism evidence="11 12">
    <name type="scientific">Capsaspora owczarzaki (strain ATCC 30864)</name>
    <dbReference type="NCBI Taxonomy" id="595528"/>
    <lineage>
        <taxon>Eukaryota</taxon>
        <taxon>Filasterea</taxon>
        <taxon>Capsaspora</taxon>
    </lineage>
</organism>
<dbReference type="RefSeq" id="XP_011270269.1">
    <property type="nucleotide sequence ID" value="XM_011271967.1"/>
</dbReference>
<dbReference type="SMART" id="SM00064">
    <property type="entry name" value="FYVE"/>
    <property type="match status" value="1"/>
</dbReference>
<evidence type="ECO:0000313" key="12">
    <source>
        <dbReference type="Proteomes" id="UP000008743"/>
    </source>
</evidence>
<dbReference type="Proteomes" id="UP000008743">
    <property type="component" value="Unassembled WGS sequence"/>
</dbReference>
<dbReference type="InterPro" id="IPR001680">
    <property type="entry name" value="WD40_rpt"/>
</dbReference>
<gene>
    <name evidence="11" type="ORF">CAOG_008658</name>
</gene>
<dbReference type="InterPro" id="IPR036322">
    <property type="entry name" value="WD40_repeat_dom_sf"/>
</dbReference>
<dbReference type="InterPro" id="IPR000306">
    <property type="entry name" value="Znf_FYVE"/>
</dbReference>
<accession>A0A0D2WMF1</accession>
<dbReference type="FunFam" id="3.30.40.10:FF:000105">
    <property type="entry name" value="WD repeat and FYVE domain-containing protein 2"/>
    <property type="match status" value="1"/>
</dbReference>
<dbReference type="GO" id="GO:0008270">
    <property type="term" value="F:zinc ion binding"/>
    <property type="evidence" value="ECO:0007669"/>
    <property type="project" value="UniProtKB-KW"/>
</dbReference>
<dbReference type="OMA" id="EIRCLRW"/>
<dbReference type="PROSITE" id="PS50082">
    <property type="entry name" value="WD_REPEATS_2"/>
    <property type="match status" value="4"/>
</dbReference>
<keyword evidence="7" id="KW-0862">Zinc</keyword>
<dbReference type="SMART" id="SM00320">
    <property type="entry name" value="WD40"/>
    <property type="match status" value="6"/>
</dbReference>
<dbReference type="EMBL" id="KE346363">
    <property type="protein sequence ID" value="KJE91995.1"/>
    <property type="molecule type" value="Genomic_DNA"/>
</dbReference>
<feature type="domain" description="FYVE-type" evidence="10">
    <location>
        <begin position="273"/>
        <end position="340"/>
    </location>
</feature>
<feature type="repeat" description="WD" evidence="9">
    <location>
        <begin position="230"/>
        <end position="271"/>
    </location>
</feature>
<keyword evidence="2 9" id="KW-0853">WD repeat</keyword>
<feature type="repeat" description="WD" evidence="9">
    <location>
        <begin position="187"/>
        <end position="228"/>
    </location>
</feature>
<dbReference type="PANTHER" id="PTHR46189">
    <property type="entry name" value="LD41958P"/>
    <property type="match status" value="1"/>
</dbReference>
<dbReference type="PROSITE" id="PS00678">
    <property type="entry name" value="WD_REPEATS_1"/>
    <property type="match status" value="2"/>
</dbReference>
<dbReference type="InterPro" id="IPR013083">
    <property type="entry name" value="Znf_RING/FYVE/PHD"/>
</dbReference>
<dbReference type="GO" id="GO:0005769">
    <property type="term" value="C:early endosome"/>
    <property type="evidence" value="ECO:0007669"/>
    <property type="project" value="UniProtKB-SubCell"/>
</dbReference>
<dbReference type="InterPro" id="IPR042234">
    <property type="entry name" value="WDFY1/WDFY2"/>
</dbReference>
<proteinExistence type="predicted"/>
<dbReference type="AlphaFoldDB" id="A0A0D2WMF1"/>
<dbReference type="InParanoid" id="A0A0D2WMF1"/>
<evidence type="ECO:0000256" key="4">
    <source>
        <dbReference type="ARBA" id="ARBA00022737"/>
    </source>
</evidence>
<dbReference type="OrthoDB" id="63070at2759"/>
<keyword evidence="6 8" id="KW-0863">Zinc-finger</keyword>
<dbReference type="SUPFAM" id="SSF57903">
    <property type="entry name" value="FYVE/PHD zinc finger"/>
    <property type="match status" value="1"/>
</dbReference>
<evidence type="ECO:0000259" key="10">
    <source>
        <dbReference type="PROSITE" id="PS50178"/>
    </source>
</evidence>
<dbReference type="Pfam" id="PF00400">
    <property type="entry name" value="WD40"/>
    <property type="match status" value="5"/>
</dbReference>
<evidence type="ECO:0000256" key="1">
    <source>
        <dbReference type="ARBA" id="ARBA00004412"/>
    </source>
</evidence>
<evidence type="ECO:0000256" key="7">
    <source>
        <dbReference type="ARBA" id="ARBA00022833"/>
    </source>
</evidence>
<evidence type="ECO:0000256" key="3">
    <source>
        <dbReference type="ARBA" id="ARBA00022723"/>
    </source>
</evidence>
<dbReference type="InterPro" id="IPR019775">
    <property type="entry name" value="WD40_repeat_CS"/>
</dbReference>
<dbReference type="eggNOG" id="KOG1409">
    <property type="taxonomic scope" value="Eukaryota"/>
</dbReference>
<dbReference type="PhylomeDB" id="A0A0D2WMF1"/>
<evidence type="ECO:0000256" key="6">
    <source>
        <dbReference type="ARBA" id="ARBA00022771"/>
    </source>
</evidence>
<dbReference type="PROSITE" id="PS50294">
    <property type="entry name" value="WD_REPEATS_REGION"/>
    <property type="match status" value="3"/>
</dbReference>
<evidence type="ECO:0000256" key="5">
    <source>
        <dbReference type="ARBA" id="ARBA00022753"/>
    </source>
</evidence>
<keyword evidence="5" id="KW-0967">Endosome</keyword>
<dbReference type="Pfam" id="PF01363">
    <property type="entry name" value="FYVE"/>
    <property type="match status" value="1"/>
</dbReference>
<feature type="repeat" description="WD" evidence="9">
    <location>
        <begin position="12"/>
        <end position="43"/>
    </location>
</feature>
<sequence length="396" mass="44785">MSDSGPVLAGTLHGHVDVVNAIVYLPEMECVISASDDRTLRVWLRRDNGDWWPSVCQTLAGPVSALAFDAKSRRLFAGVELGNIFEYSCSEDLNRLAIKQDHRAHTARVTAINFVPDHEWILSVGRDKFFQWLDAQTGRRLGCFQSDAWCSCLQFDPVSKFAFLGDYGGNIELLKVDDGRLSLVSTLKGHEGSIRSLAWDGKKRRLYSGSFDKRIIVWDIGSQKGVTYEFYAHLSKIKSVVFIPEDRRLVSSGDDQKLIFWDLKKRRLEAPEWAEAPDCQKCGTPFFWNFKKKLNVTRQHHCRMCGKALCDDCSARRTTLPKMGFELPIRTCQECFSTVGEKDRRPYCKTYGAKHAVADMVWSASTRELVTAGTNGLIKIWKVPTIGHDASSEDED</sequence>
<dbReference type="Gene3D" id="2.130.10.10">
    <property type="entry name" value="YVTN repeat-like/Quinoprotein amine dehydrogenase"/>
    <property type="match status" value="3"/>
</dbReference>
<dbReference type="PANTHER" id="PTHR46189:SF1">
    <property type="entry name" value="LD41958P"/>
    <property type="match status" value="1"/>
</dbReference>
<comment type="subcellular location">
    <subcellularLocation>
        <location evidence="1">Early endosome</location>
    </subcellularLocation>
</comment>
<dbReference type="PRINTS" id="PR00320">
    <property type="entry name" value="GPROTEINBRPT"/>
</dbReference>
<protein>
    <recommendedName>
        <fullName evidence="10">FYVE-type domain-containing protein</fullName>
    </recommendedName>
</protein>